<dbReference type="AlphaFoldDB" id="A0A0F3N2F6"/>
<dbReference type="InterPro" id="IPR009444">
    <property type="entry name" value="Conjugal_tfr_TraD_a-type"/>
</dbReference>
<dbReference type="EMBL" id="LANR01000001">
    <property type="protein sequence ID" value="KJV62255.1"/>
    <property type="molecule type" value="Genomic_DNA"/>
</dbReference>
<dbReference type="Pfam" id="PF06412">
    <property type="entry name" value="TraD"/>
    <property type="match status" value="1"/>
</dbReference>
<keyword evidence="2" id="KW-1185">Reference proteome</keyword>
<comment type="caution">
    <text evidence="1">The sequence shown here is derived from an EMBL/GenBank/DDBJ whole genome shotgun (WGS) entry which is preliminary data.</text>
</comment>
<organism evidence="1 2">
    <name type="scientific">Rickettsia amblyommatis str. Ac/Pa</name>
    <dbReference type="NCBI Taxonomy" id="1359164"/>
    <lineage>
        <taxon>Bacteria</taxon>
        <taxon>Pseudomonadati</taxon>
        <taxon>Pseudomonadota</taxon>
        <taxon>Alphaproteobacteria</taxon>
        <taxon>Rickettsiales</taxon>
        <taxon>Rickettsiaceae</taxon>
        <taxon>Rickettsieae</taxon>
        <taxon>Rickettsia</taxon>
        <taxon>spotted fever group</taxon>
    </lineage>
</organism>
<gene>
    <name evidence="1" type="ORF">APHACPA_1276</name>
</gene>
<reference evidence="1 2" key="1">
    <citation type="submission" date="2015-01" db="EMBL/GenBank/DDBJ databases">
        <title>Genome Sequencing of Rickettsiales.</title>
        <authorList>
            <person name="Daugherty S.C."/>
            <person name="Su Q."/>
            <person name="Abolude K."/>
            <person name="Beier-Sexton M."/>
            <person name="Carlyon J.A."/>
            <person name="Carter R."/>
            <person name="Day N.P."/>
            <person name="Dumler S.J."/>
            <person name="Dyachenko V."/>
            <person name="Godinez A."/>
            <person name="Kurtti T.J."/>
            <person name="Lichay M."/>
            <person name="Mullins K.E."/>
            <person name="Ott S."/>
            <person name="Pappas-Brown V."/>
            <person name="Paris D.H."/>
            <person name="Patel P."/>
            <person name="Richards A.L."/>
            <person name="Sadzewicz L."/>
            <person name="Sears K."/>
            <person name="Seidman D."/>
            <person name="Sengamalay N."/>
            <person name="Stenos J."/>
            <person name="Tallon L.J."/>
            <person name="Vincent G."/>
            <person name="Fraser C.M."/>
            <person name="Munderloh U."/>
            <person name="Dunning-Hotopp J.C."/>
        </authorList>
    </citation>
    <scope>NUCLEOTIDE SEQUENCE [LARGE SCALE GENOMIC DNA]</scope>
    <source>
        <strain evidence="1 2">Ac/Pa</strain>
    </source>
</reference>
<proteinExistence type="predicted"/>
<name>A0A0F3N2F6_RICAM</name>
<sequence length="102" mass="11894">MTIIFKYYTHMGHIIKQRLKLQQKKAKIITEEAKLKIQERKMRTRHLIAMGGLIAKAKLDDLPSNSLFGALISLKKELIQHPNVQDQWTQIGKNIFDQKLNN</sequence>
<evidence type="ECO:0000313" key="2">
    <source>
        <dbReference type="Proteomes" id="UP000033556"/>
    </source>
</evidence>
<dbReference type="PATRIC" id="fig|1359164.3.peg.1261"/>
<evidence type="ECO:0000313" key="1">
    <source>
        <dbReference type="EMBL" id="KJV62255.1"/>
    </source>
</evidence>
<accession>A0A0F3N2F6</accession>
<protein>
    <submittedName>
        <fullName evidence="1">Conjugal transfer TraD family protein</fullName>
    </submittedName>
</protein>
<dbReference type="Proteomes" id="UP000033556">
    <property type="component" value="Unassembled WGS sequence"/>
</dbReference>